<gene>
    <name evidence="1" type="ORF">RPERSI_LOCUS3548</name>
</gene>
<keyword evidence="2" id="KW-1185">Reference proteome</keyword>
<feature type="non-terminal residue" evidence="1">
    <location>
        <position position="248"/>
    </location>
</feature>
<organism evidence="1 2">
    <name type="scientific">Racocetra persica</name>
    <dbReference type="NCBI Taxonomy" id="160502"/>
    <lineage>
        <taxon>Eukaryota</taxon>
        <taxon>Fungi</taxon>
        <taxon>Fungi incertae sedis</taxon>
        <taxon>Mucoromycota</taxon>
        <taxon>Glomeromycotina</taxon>
        <taxon>Glomeromycetes</taxon>
        <taxon>Diversisporales</taxon>
        <taxon>Gigasporaceae</taxon>
        <taxon>Racocetra</taxon>
    </lineage>
</organism>
<evidence type="ECO:0000313" key="1">
    <source>
        <dbReference type="EMBL" id="CAG8540903.1"/>
    </source>
</evidence>
<evidence type="ECO:0000313" key="2">
    <source>
        <dbReference type="Proteomes" id="UP000789920"/>
    </source>
</evidence>
<proteinExistence type="predicted"/>
<reference evidence="1" key="1">
    <citation type="submission" date="2021-06" db="EMBL/GenBank/DDBJ databases">
        <authorList>
            <person name="Kallberg Y."/>
            <person name="Tangrot J."/>
            <person name="Rosling A."/>
        </authorList>
    </citation>
    <scope>NUCLEOTIDE SEQUENCE</scope>
    <source>
        <strain evidence="1">MA461A</strain>
    </source>
</reference>
<sequence length="248" mass="27120">MSQVLEFNEIEKNNLKFNKENSTNHVENNDLKLNKENFANQVATNDLTLINEESGNEDVSNRNEVLNNDQIHTELSKIQFGFVFLGLCFAMFMAALDQTIVTTALPKIIIDLASVDKIVWVGTAYLLTATSFQPTYGKLADIFGRKITFLTAMVLFELGSILCGTSSSMNMLITSRAVAGLGGGGIFGTVLIILTDIVSVKDRGKYQGFVGAVFIIASITSPIIGGLFTDNDNLGWRWAFYINVPIGA</sequence>
<dbReference type="EMBL" id="CAJVQC010004461">
    <property type="protein sequence ID" value="CAG8540903.1"/>
    <property type="molecule type" value="Genomic_DNA"/>
</dbReference>
<comment type="caution">
    <text evidence="1">The sequence shown here is derived from an EMBL/GenBank/DDBJ whole genome shotgun (WGS) entry which is preliminary data.</text>
</comment>
<protein>
    <submittedName>
        <fullName evidence="1">12871_t:CDS:1</fullName>
    </submittedName>
</protein>
<name>A0ACA9LQP3_9GLOM</name>
<accession>A0ACA9LQP3</accession>
<dbReference type="Proteomes" id="UP000789920">
    <property type="component" value="Unassembled WGS sequence"/>
</dbReference>